<comment type="caution">
    <text evidence="2">The sequence shown here is derived from an EMBL/GenBank/DDBJ whole genome shotgun (WGS) entry which is preliminary data.</text>
</comment>
<dbReference type="Gene3D" id="3.20.20.150">
    <property type="entry name" value="Divalent-metal-dependent TIM barrel enzymes"/>
    <property type="match status" value="1"/>
</dbReference>
<dbReference type="RefSeq" id="WP_184748718.1">
    <property type="nucleotide sequence ID" value="NZ_JACHGJ010000012.1"/>
</dbReference>
<sequence>MDSLYDNVRLCNELNLDLLEINMNLPQFQLKEMEDLKIGSLEYSIHLPEDLNIWAFNENVLDAHIKTVIDTIRFCKLKKIKKINMHMNPGIYFTLPQKKVFLFEKYYDTYIQNTINFGKIVECELSGTEIEVFVENTGIYHLWFIRKAVEELLKINCFKLTWDVGHEFSSGTNDSEFLAANKKYINHLHLHDAIGSNNHLPLGTGQINIDRIMDMAGQYIKSIIFETKTVDGLIESVEFYRKHIHDTI</sequence>
<dbReference type="EMBL" id="JACHGJ010000012">
    <property type="protein sequence ID" value="MBB6482480.1"/>
    <property type="molecule type" value="Genomic_DNA"/>
</dbReference>
<feature type="domain" description="Xylose isomerase-like TIM barrel" evidence="1">
    <location>
        <begin position="29"/>
        <end position="242"/>
    </location>
</feature>
<reference evidence="2 3" key="1">
    <citation type="submission" date="2020-08" db="EMBL/GenBank/DDBJ databases">
        <title>Genomic Encyclopedia of Type Strains, Phase IV (KMG-IV): sequencing the most valuable type-strain genomes for metagenomic binning, comparative biology and taxonomic classification.</title>
        <authorList>
            <person name="Goeker M."/>
        </authorList>
    </citation>
    <scope>NUCLEOTIDE SEQUENCE [LARGE SCALE GENOMIC DNA]</scope>
    <source>
        <strain evidence="2 3">DSM 2461</strain>
    </source>
</reference>
<dbReference type="GO" id="GO:0016853">
    <property type="term" value="F:isomerase activity"/>
    <property type="evidence" value="ECO:0007669"/>
    <property type="project" value="UniProtKB-KW"/>
</dbReference>
<protein>
    <submittedName>
        <fullName evidence="2">Sugar phosphate isomerase/epimerase</fullName>
    </submittedName>
</protein>
<accession>A0A841RHJ3</accession>
<evidence type="ECO:0000313" key="3">
    <source>
        <dbReference type="Proteomes" id="UP000587760"/>
    </source>
</evidence>
<gene>
    <name evidence="2" type="ORF">HNR50_004179</name>
</gene>
<evidence type="ECO:0000259" key="1">
    <source>
        <dbReference type="Pfam" id="PF01261"/>
    </source>
</evidence>
<keyword evidence="3" id="KW-1185">Reference proteome</keyword>
<name>A0A841RHJ3_9SPIO</name>
<dbReference type="Pfam" id="PF01261">
    <property type="entry name" value="AP_endonuc_2"/>
    <property type="match status" value="1"/>
</dbReference>
<dbReference type="Proteomes" id="UP000587760">
    <property type="component" value="Unassembled WGS sequence"/>
</dbReference>
<dbReference type="SUPFAM" id="SSF51658">
    <property type="entry name" value="Xylose isomerase-like"/>
    <property type="match status" value="1"/>
</dbReference>
<keyword evidence="2" id="KW-0413">Isomerase</keyword>
<dbReference type="InterPro" id="IPR013022">
    <property type="entry name" value="Xyl_isomerase-like_TIM-brl"/>
</dbReference>
<dbReference type="InterPro" id="IPR036237">
    <property type="entry name" value="Xyl_isomerase-like_sf"/>
</dbReference>
<organism evidence="2 3">
    <name type="scientific">Spirochaeta isovalerica</name>
    <dbReference type="NCBI Taxonomy" id="150"/>
    <lineage>
        <taxon>Bacteria</taxon>
        <taxon>Pseudomonadati</taxon>
        <taxon>Spirochaetota</taxon>
        <taxon>Spirochaetia</taxon>
        <taxon>Spirochaetales</taxon>
        <taxon>Spirochaetaceae</taxon>
        <taxon>Spirochaeta</taxon>
    </lineage>
</organism>
<proteinExistence type="predicted"/>
<evidence type="ECO:0000313" key="2">
    <source>
        <dbReference type="EMBL" id="MBB6482480.1"/>
    </source>
</evidence>
<dbReference type="AlphaFoldDB" id="A0A841RHJ3"/>